<name>A0A226V8I4_9LACO</name>
<dbReference type="InterPro" id="IPR016156">
    <property type="entry name" value="FAD/NAD-linked_Rdtase_dimer_sf"/>
</dbReference>
<protein>
    <submittedName>
        <fullName evidence="1">Uncharacterized protein</fullName>
    </submittedName>
</protein>
<sequence>MTFDKLNHQILGGAVMSTYDLTGQGNVLSLAISQRLTLEDLAEQDFFFSPSFDRQCSLLNLAAQHALGWAKF</sequence>
<dbReference type="AlphaFoldDB" id="A0A226V8I4"/>
<dbReference type="SUPFAM" id="SSF55424">
    <property type="entry name" value="FAD/NAD-linked reductases, dimerisation (C-terminal) domain"/>
    <property type="match status" value="1"/>
</dbReference>
<reference evidence="1 2" key="1">
    <citation type="submission" date="2016-05" db="EMBL/GenBank/DDBJ databases">
        <authorList>
            <person name="Johnson T.J."/>
            <person name="Youmans B.P."/>
            <person name="Case K.A."/>
        </authorList>
    </citation>
    <scope>NUCLEOTIDE SEQUENCE [LARGE SCALE GENOMIC DNA]</scope>
    <source>
        <strain evidence="1 2">UMNLC6</strain>
    </source>
</reference>
<gene>
    <name evidence="1" type="ORF">AYP82_05720</name>
</gene>
<accession>A0A226V8I4</accession>
<evidence type="ECO:0000313" key="2">
    <source>
        <dbReference type="Proteomes" id="UP000198437"/>
    </source>
</evidence>
<dbReference type="Gene3D" id="3.30.390.30">
    <property type="match status" value="1"/>
</dbReference>
<dbReference type="EMBL" id="LYQW01000005">
    <property type="protein sequence ID" value="OXC23945.1"/>
    <property type="molecule type" value="Genomic_DNA"/>
</dbReference>
<evidence type="ECO:0000313" key="1">
    <source>
        <dbReference type="EMBL" id="OXC23945.1"/>
    </source>
</evidence>
<comment type="caution">
    <text evidence="1">The sequence shown here is derived from an EMBL/GenBank/DDBJ whole genome shotgun (WGS) entry which is preliminary data.</text>
</comment>
<dbReference type="Proteomes" id="UP000198437">
    <property type="component" value="Unassembled WGS sequence"/>
</dbReference>
<proteinExistence type="predicted"/>
<organism evidence="1 2">
    <name type="scientific">Lactobacillus crispatus</name>
    <dbReference type="NCBI Taxonomy" id="47770"/>
    <lineage>
        <taxon>Bacteria</taxon>
        <taxon>Bacillati</taxon>
        <taxon>Bacillota</taxon>
        <taxon>Bacilli</taxon>
        <taxon>Lactobacillales</taxon>
        <taxon>Lactobacillaceae</taxon>
        <taxon>Lactobacillus</taxon>
    </lineage>
</organism>